<evidence type="ECO:0000313" key="2">
    <source>
        <dbReference type="EMBL" id="VGC64197.1"/>
    </source>
</evidence>
<protein>
    <submittedName>
        <fullName evidence="2">Uncharacterized protein</fullName>
    </submittedName>
</protein>
<feature type="transmembrane region" description="Helical" evidence="1">
    <location>
        <begin position="6"/>
        <end position="26"/>
    </location>
</feature>
<dbReference type="EMBL" id="CAAGWG010000001">
    <property type="protein sequence ID" value="VGC64197.1"/>
    <property type="molecule type" value="Genomic_DNA"/>
</dbReference>
<dbReference type="AlphaFoldDB" id="A0AB74QIB0"/>
<evidence type="ECO:0000313" key="3">
    <source>
        <dbReference type="Proteomes" id="UP000294876"/>
    </source>
</evidence>
<reference evidence="2 3" key="1">
    <citation type="submission" date="2019-03" db="EMBL/GenBank/DDBJ databases">
        <authorList>
            <consortium name="Pathogen Informatics"/>
        </authorList>
    </citation>
    <scope>NUCLEOTIDE SEQUENCE [LARGE SCALE GENOMIC DNA]</scope>
    <source>
        <strain evidence="2 3">5012STDY7312589</strain>
    </source>
</reference>
<keyword evidence="1" id="KW-0472">Membrane</keyword>
<keyword evidence="1" id="KW-0812">Transmembrane</keyword>
<proteinExistence type="predicted"/>
<dbReference type="RefSeq" id="WP_106481944.1">
    <property type="nucleotide sequence ID" value="NZ_CAAGUI010000001.1"/>
</dbReference>
<name>A0AB74QIB0_KLEPN</name>
<dbReference type="Proteomes" id="UP000294876">
    <property type="component" value="Unassembled WGS sequence"/>
</dbReference>
<evidence type="ECO:0000256" key="1">
    <source>
        <dbReference type="SAM" id="Phobius"/>
    </source>
</evidence>
<comment type="caution">
    <text evidence="2">The sequence shown here is derived from an EMBL/GenBank/DDBJ whole genome shotgun (WGS) entry which is preliminary data.</text>
</comment>
<accession>A0AB74QIB0</accession>
<keyword evidence="1" id="KW-1133">Transmembrane helix</keyword>
<organism evidence="2 3">
    <name type="scientific">Klebsiella pneumoniae</name>
    <dbReference type="NCBI Taxonomy" id="573"/>
    <lineage>
        <taxon>Bacteria</taxon>
        <taxon>Pseudomonadati</taxon>
        <taxon>Pseudomonadota</taxon>
        <taxon>Gammaproteobacteria</taxon>
        <taxon>Enterobacterales</taxon>
        <taxon>Enterobacteriaceae</taxon>
        <taxon>Klebsiella/Raoultella group</taxon>
        <taxon>Klebsiella</taxon>
        <taxon>Klebsiella pneumoniae complex</taxon>
    </lineage>
</organism>
<sequence length="168" mass="19980">MNYVYQLLIGLVSGLFGAWIAMFFGLRRFYSEKWWEKRAATFIELTDGIYQIKVLQEYYSELNLYRYEGPEEYPDFVELNDEQLREMKLSAARAKSLIKKYSHVGQLLITDSASELLRNYLDEEKSVDYDVHYRGWDTDEAEKHLLSMTNRLFENMLEISRKELKAGK</sequence>
<gene>
    <name evidence="2" type="ORF">SAMEA104567804_00029</name>
</gene>